<dbReference type="PANTHER" id="PTHR46005">
    <property type="entry name" value="RHO GTPASE-ACTIVATING PROTEIN 190"/>
    <property type="match status" value="1"/>
</dbReference>
<dbReference type="GO" id="GO:0050770">
    <property type="term" value="P:regulation of axonogenesis"/>
    <property type="evidence" value="ECO:0007669"/>
    <property type="project" value="TreeGrafter"/>
</dbReference>
<dbReference type="InterPro" id="IPR027417">
    <property type="entry name" value="P-loop_NTPase"/>
</dbReference>
<dbReference type="GO" id="GO:0005096">
    <property type="term" value="F:GTPase activator activity"/>
    <property type="evidence" value="ECO:0007669"/>
    <property type="project" value="TreeGrafter"/>
</dbReference>
<dbReference type="GO" id="GO:0003924">
    <property type="term" value="F:GTPase activity"/>
    <property type="evidence" value="ECO:0007669"/>
    <property type="project" value="InterPro"/>
</dbReference>
<feature type="domain" description="PG1 pseudoGTPase" evidence="3">
    <location>
        <begin position="626"/>
        <end position="802"/>
    </location>
</feature>
<dbReference type="Pfam" id="PF00620">
    <property type="entry name" value="RhoGAP"/>
    <property type="match status" value="1"/>
</dbReference>
<organism evidence="5 6">
    <name type="scientific">Euphydryas editha</name>
    <name type="common">Edith's checkerspot</name>
    <dbReference type="NCBI Taxonomy" id="104508"/>
    <lineage>
        <taxon>Eukaryota</taxon>
        <taxon>Metazoa</taxon>
        <taxon>Ecdysozoa</taxon>
        <taxon>Arthropoda</taxon>
        <taxon>Hexapoda</taxon>
        <taxon>Insecta</taxon>
        <taxon>Pterygota</taxon>
        <taxon>Neoptera</taxon>
        <taxon>Endopterygota</taxon>
        <taxon>Lepidoptera</taxon>
        <taxon>Glossata</taxon>
        <taxon>Ditrysia</taxon>
        <taxon>Papilionoidea</taxon>
        <taxon>Nymphalidae</taxon>
        <taxon>Nymphalinae</taxon>
        <taxon>Euphydryas</taxon>
    </lineage>
</organism>
<feature type="domain" description="Rho-GAP" evidence="2">
    <location>
        <begin position="1828"/>
        <end position="2028"/>
    </location>
</feature>
<dbReference type="PROSITE" id="PS51853">
    <property type="entry name" value="PG2"/>
    <property type="match status" value="1"/>
</dbReference>
<sequence length="2037" mass="227436">MAKKFENTGGKLVTISVVGLSGTEKEKGQLGVGKSCLCNRFVRTDADDYNVDHISVLSQSDFSGRVVNNDHFLYWGNVQKEQDEQEYRFEVVEQTEFVDDACFQPFKAVGKTETYVKRCVATKLQSAEKLMYVCKNQLGIEKEYEQKLMPDGKLSVDGFLCVYDVSLVPGRSWEKQNETLAAILQNILKLKKPVVLVTSKNDEACEQGVREAERLVQRKEFKGSIPIVETSSHDNVNVDQAFFLLAQMVDKSKARIKVANYAEALRIRRETLDFVTEGFTQLIRIHVQDHKEIWSTVSKRLCHYPEWIKFVQQFGNDGTQVVFRRHIRRLKEERSAKKLRKQLAKLPQVLARMQLPTDDLQESDWPAVVRQLRAHRDFSVYFSSARPASRSASGSEPDSPRQADATLRVGERARYQTLGQSQKIPYEILETNEAAAIFKTYLHEAQEKQRNFEWCQQFKRLLEETGYVTPGKQLSEVRVLLMGRECYEALTEEQQQRVYDEHQREIQRRAKHNLQELLLEHADLFYHFKRISPTGTITQEDIKEITDVLQDDFRYKMLDRMEQDRKLMLFQHLGFVHCPMREHCPAGAGCLDAGLPLILNTRVGSLTSSGEAQVQAGPPAAPWALTADANNINIIILGVEGIAGEFGKRLIAGCDSERRVSVGGAMWRVDQRLRTDDFAADAPRDFAPNGYFCVYQDQESFEYIRGCAEKTLLSSLEQEDKLPFQGLPLVVMFVQDEGMDKKELARLQEEGQNLADNLHCSYMEASVNELGTEALTADAVQELIRANREKASYAHLYRDLIVCFDADIRIMVCMFCDDPYSPERVLSPLLLHRACFLTGDRSILIETFLGDSKRKVEVIISSFHGASQFREELIHGFILIYSAKRKASLATLNAFSMNIPNLPIQMVAVTDGGGSAANAFFGTDLGHVLITEGNATADRLGAHFTTYTSSAENKSAFYTPFFKEVWERKGEIERAFRLEAPHTRSHNAHNPHNLPDVAAARPAPPPRLHSYHLDHKMDHKLTNSLDLLIGPDSRADMDSEYSDTLNNSKNRGFLKGFSVYPPPSTPPEPAPPDHRMHADLSPDLNCSEDSLSTHESDGGGLWQPAGYGQRAFTTGRARVPPPHHQRLRHSQTLKQPGKLDMNNYTMVSDALQHITIGPPPPRERKSQRSGWSHSSSQQGHHHPSGVSSETELDAQYAQIKETNEYMEAPSMTRLRRHRRHDKTPLHQPSFSETDSSGSSEASGGARAHVRRRHAHHAHHAPRHYKKRCLSETDARVERHARARAAAPRAPRAPRAETLQEAVSPLVSCLSETDARVERHARARAAAPRAPRAPRAETLQEAVSPLVSCLSETDARVERHARARAAAPRAPRAPRAETLQEAVSPLVSCLSETDARVERHARARAAAPRAPRAPRAETLQEAVSPLVSCLSETDARVERHARARAAALRAPRAPRAETLQEAVSPLVSCLSETDARVERHARARAAAPRAPRAPRAETLQEAVSPLVSCLSETDARVERHARARAAAPRAPRAPRAETLQEAVSPLVSCLSETDARVERHARARAAAPRAPRAPRAETLQEAVSPLVSCLSETDARVERHARARAAAPRAPRAPRAETLQEAVSPLVSCLSETDARVERHARARAAAPRAPRAPRAETLQEAVSPLVSCLSETDARVERHARARAAAPRAPRAPRAETLQEAVSPLVSYLSLGNLVAVQSPRVPKLGMFVGPPELPTGYRARTQEDKVASDSSEGSSDGESRRARAPPPHEPTHKILSGEYPSSAQDNSSSSAADSRRRTQAFGKHDRRHKEISKSKDKKNSSQMQNANAIQNWGPQGPHGVPLFVEKCVEFIEREGLASEGLYRVPGNRAHVDMLFSKFYEDPNIDLDSLDIPVNAVATALKDFFSKKLPPLLDEASMAQLEDIAAMRGCIAGGVELKDRSWRLLALRALLAAALTPPARATLDYLLHHFARVADNSKLNSMDSKNLAICWWPTLLPVQFSDMGRFEMTRPYLEDIVQTMIDQHPFLFRGQEAFVMV</sequence>
<evidence type="ECO:0000313" key="6">
    <source>
        <dbReference type="Proteomes" id="UP001153954"/>
    </source>
</evidence>
<dbReference type="GO" id="GO:0005829">
    <property type="term" value="C:cytosol"/>
    <property type="evidence" value="ECO:0007669"/>
    <property type="project" value="TreeGrafter"/>
</dbReference>
<dbReference type="PANTHER" id="PTHR46005:SF4">
    <property type="entry name" value="RHO GTPASE-ACTIVATING PROTEIN 190"/>
    <property type="match status" value="1"/>
</dbReference>
<feature type="compositionally biased region" description="Polar residues" evidence="1">
    <location>
        <begin position="1821"/>
        <end position="1834"/>
    </location>
</feature>
<dbReference type="InterPro" id="IPR001806">
    <property type="entry name" value="Small_GTPase"/>
</dbReference>
<dbReference type="InterPro" id="IPR039007">
    <property type="entry name" value="pG1"/>
</dbReference>
<feature type="region of interest" description="Disordered" evidence="1">
    <location>
        <begin position="1039"/>
        <end position="1140"/>
    </location>
</feature>
<feature type="domain" description="PG2 pseudoGTPase" evidence="4">
    <location>
        <begin position="809"/>
        <end position="971"/>
    </location>
</feature>
<name>A0AAU9UQF7_EUPED</name>
<dbReference type="GO" id="GO:0007266">
    <property type="term" value="P:Rho protein signal transduction"/>
    <property type="evidence" value="ECO:0007669"/>
    <property type="project" value="TreeGrafter"/>
</dbReference>
<feature type="compositionally biased region" description="Low complexity" evidence="1">
    <location>
        <begin position="1168"/>
        <end position="1188"/>
    </location>
</feature>
<feature type="region of interest" description="Disordered" evidence="1">
    <location>
        <begin position="1734"/>
        <end position="1836"/>
    </location>
</feature>
<protein>
    <recommendedName>
        <fullName evidence="7">Rho GTPase-activating protein 190</fullName>
    </recommendedName>
</protein>
<feature type="region of interest" description="Disordered" evidence="1">
    <location>
        <begin position="388"/>
        <end position="407"/>
    </location>
</feature>
<dbReference type="Pfam" id="PF16512">
    <property type="entry name" value="RhoGAP-FF1"/>
    <property type="match status" value="1"/>
</dbReference>
<feature type="compositionally biased region" description="Basic and acidic residues" evidence="1">
    <location>
        <begin position="1268"/>
        <end position="1279"/>
    </location>
</feature>
<accession>A0AAU9UQF7</accession>
<keyword evidence="6" id="KW-1185">Reference proteome</keyword>
<dbReference type="SUPFAM" id="SSF48371">
    <property type="entry name" value="ARM repeat"/>
    <property type="match status" value="1"/>
</dbReference>
<dbReference type="InterPro" id="IPR039006">
    <property type="entry name" value="RhoGAP_pG2"/>
</dbReference>
<dbReference type="InterPro" id="IPR000198">
    <property type="entry name" value="RhoGAP_dom"/>
</dbReference>
<dbReference type="GO" id="GO:0008361">
    <property type="term" value="P:regulation of cell size"/>
    <property type="evidence" value="ECO:0007669"/>
    <property type="project" value="TreeGrafter"/>
</dbReference>
<evidence type="ECO:0000313" key="5">
    <source>
        <dbReference type="EMBL" id="CAH2099095.1"/>
    </source>
</evidence>
<dbReference type="InterPro" id="IPR051978">
    <property type="entry name" value="Rho-GAP_domain"/>
</dbReference>
<dbReference type="SUPFAM" id="SSF48350">
    <property type="entry name" value="GTPase activation domain, GAP"/>
    <property type="match status" value="1"/>
</dbReference>
<dbReference type="Proteomes" id="UP001153954">
    <property type="component" value="Unassembled WGS sequence"/>
</dbReference>
<dbReference type="Pfam" id="PF19518">
    <property type="entry name" value="RhoGAP_pG1_pG2"/>
    <property type="match status" value="1"/>
</dbReference>
<dbReference type="Pfam" id="PF23083">
    <property type="entry name" value="FF_RHG35_4th"/>
    <property type="match status" value="1"/>
</dbReference>
<feature type="region of interest" description="Disordered" evidence="1">
    <location>
        <begin position="1153"/>
        <end position="1191"/>
    </location>
</feature>
<dbReference type="Gene3D" id="1.10.10.440">
    <property type="entry name" value="FF domain"/>
    <property type="match status" value="2"/>
</dbReference>
<dbReference type="Gene3D" id="1.10.555.10">
    <property type="entry name" value="Rho GTPase activation protein"/>
    <property type="match status" value="1"/>
</dbReference>
<gene>
    <name evidence="5" type="ORF">EEDITHA_LOCUS14133</name>
</gene>
<feature type="compositionally biased region" description="Basic residues" evidence="1">
    <location>
        <begin position="1121"/>
        <end position="1131"/>
    </location>
</feature>
<dbReference type="SUPFAM" id="SSF52540">
    <property type="entry name" value="P-loop containing nucleoside triphosphate hydrolases"/>
    <property type="match status" value="1"/>
</dbReference>
<feature type="compositionally biased region" description="Low complexity" evidence="1">
    <location>
        <begin position="1782"/>
        <end position="1793"/>
    </location>
</feature>
<dbReference type="InterPro" id="IPR036517">
    <property type="entry name" value="FF_domain_sf"/>
</dbReference>
<feature type="compositionally biased region" description="Basic and acidic residues" evidence="1">
    <location>
        <begin position="1071"/>
        <end position="1080"/>
    </location>
</feature>
<feature type="compositionally biased region" description="Low complexity" evidence="1">
    <location>
        <begin position="1229"/>
        <end position="1246"/>
    </location>
</feature>
<dbReference type="Gene3D" id="3.40.50.300">
    <property type="entry name" value="P-loop containing nucleotide triphosphate hydrolases"/>
    <property type="match status" value="1"/>
</dbReference>
<dbReference type="InterPro" id="IPR045786">
    <property type="entry name" value="RhoGAP_pG1_pG2"/>
</dbReference>
<dbReference type="InterPro" id="IPR016024">
    <property type="entry name" value="ARM-type_fold"/>
</dbReference>
<evidence type="ECO:0008006" key="7">
    <source>
        <dbReference type="Google" id="ProtNLM"/>
    </source>
</evidence>
<feature type="compositionally biased region" description="Basic residues" evidence="1">
    <location>
        <begin position="1247"/>
        <end position="1267"/>
    </location>
</feature>
<dbReference type="InterPro" id="IPR008936">
    <property type="entry name" value="Rho_GTPase_activation_prot"/>
</dbReference>
<evidence type="ECO:0000259" key="4">
    <source>
        <dbReference type="PROSITE" id="PS51853"/>
    </source>
</evidence>
<dbReference type="PROSITE" id="PS51852">
    <property type="entry name" value="PG1"/>
    <property type="match status" value="1"/>
</dbReference>
<reference evidence="5" key="1">
    <citation type="submission" date="2022-03" db="EMBL/GenBank/DDBJ databases">
        <authorList>
            <person name="Tunstrom K."/>
        </authorList>
    </citation>
    <scope>NUCLEOTIDE SEQUENCE</scope>
</reference>
<dbReference type="Pfam" id="PF00071">
    <property type="entry name" value="Ras"/>
    <property type="match status" value="1"/>
</dbReference>
<dbReference type="CDD" id="cd22207">
    <property type="entry name" value="pseudoGTPaseD_p190RhoGAP"/>
    <property type="match status" value="1"/>
</dbReference>
<proteinExistence type="predicted"/>
<evidence type="ECO:0000259" key="3">
    <source>
        <dbReference type="PROSITE" id="PS51852"/>
    </source>
</evidence>
<evidence type="ECO:0000259" key="2">
    <source>
        <dbReference type="PROSITE" id="PS50238"/>
    </source>
</evidence>
<evidence type="ECO:0000256" key="1">
    <source>
        <dbReference type="SAM" id="MobiDB-lite"/>
    </source>
</evidence>
<dbReference type="SMART" id="SM00173">
    <property type="entry name" value="RAS"/>
    <property type="match status" value="1"/>
</dbReference>
<dbReference type="PROSITE" id="PS50238">
    <property type="entry name" value="RHOGAP"/>
    <property type="match status" value="1"/>
</dbReference>
<feature type="region of interest" description="Disordered" evidence="1">
    <location>
        <begin position="1319"/>
        <end position="1338"/>
    </location>
</feature>
<dbReference type="EMBL" id="CAKOGL010000021">
    <property type="protein sequence ID" value="CAH2099095.1"/>
    <property type="molecule type" value="Genomic_DNA"/>
</dbReference>
<dbReference type="GO" id="GO:0005525">
    <property type="term" value="F:GTP binding"/>
    <property type="evidence" value="ECO:0007669"/>
    <property type="project" value="InterPro"/>
</dbReference>
<dbReference type="SMART" id="SM00324">
    <property type="entry name" value="RhoGAP"/>
    <property type="match status" value="1"/>
</dbReference>
<feature type="compositionally biased region" description="Pro residues" evidence="1">
    <location>
        <begin position="1060"/>
        <end position="1070"/>
    </location>
</feature>
<feature type="region of interest" description="Disordered" evidence="1">
    <location>
        <begin position="1219"/>
        <end position="1298"/>
    </location>
</feature>
<dbReference type="InterPro" id="IPR057284">
    <property type="entry name" value="FF_RHG35_4th"/>
</dbReference>
<dbReference type="InterPro" id="IPR032835">
    <property type="entry name" value="RhoGAP-FF1"/>
</dbReference>
<comment type="caution">
    <text evidence="5">The sequence shown here is derived from an EMBL/GenBank/DDBJ whole genome shotgun (WGS) entry which is preliminary data.</text>
</comment>